<sequence>MRQLKGELIAKMEQYQNKQQQNIGVLTEAQRRNEQQNALQEKVVKMEKYQKEQQLNIVQKTTIAVLNDNGIGKIPQQNRWDSAACHDELSLIEPNRIIVKHTGKNLTGCSVFAERPIPKTNFGIFYYEVKILAGKDIVYIGLGIKQLPLDVVVGRSEGTYAYGSWGCFWGHAVKGCSHSDNGRPVIRGKPQFGVRDVIACGVDLATRQIIYTKNGQRLDTTGLFVDCAAELFPCVSLYRSGAKIEANFGPNFEYKF</sequence>
<reference evidence="4" key="3">
    <citation type="submission" date="2016-06" db="UniProtKB">
        <authorList>
            <consortium name="WormBaseParasite"/>
        </authorList>
    </citation>
    <scope>IDENTIFICATION</scope>
</reference>
<evidence type="ECO:0000313" key="4">
    <source>
        <dbReference type="WBParaSite" id="GPLIN_000776300"/>
    </source>
</evidence>
<feature type="coiled-coil region" evidence="1">
    <location>
        <begin position="1"/>
        <end position="52"/>
    </location>
</feature>
<dbReference type="Pfam" id="PF00622">
    <property type="entry name" value="SPRY"/>
    <property type="match status" value="1"/>
</dbReference>
<proteinExistence type="predicted"/>
<reference evidence="3" key="2">
    <citation type="submission" date="2014-05" db="EMBL/GenBank/DDBJ databases">
        <title>The genome and life-stage specific transcriptomes of Globodera pallida elucidate key aspects of plant parasitism by a cyst nematode.</title>
        <authorList>
            <person name="Cotton J.A."/>
            <person name="Lilley C.J."/>
            <person name="Jones L.M."/>
            <person name="Kikuchi T."/>
            <person name="Reid A.J."/>
            <person name="Thorpe P."/>
            <person name="Tsai I.J."/>
            <person name="Beasley H."/>
            <person name="Blok V."/>
            <person name="Cock P.J.A."/>
            <person name="Van den Akker S.E."/>
            <person name="Holroyd N."/>
            <person name="Hunt M."/>
            <person name="Mantelin S."/>
            <person name="Naghra H."/>
            <person name="Pain A."/>
            <person name="Palomares-Rius J.E."/>
            <person name="Zarowiecki M."/>
            <person name="Berriman M."/>
            <person name="Jones J.T."/>
            <person name="Urwin P.E."/>
        </authorList>
    </citation>
    <scope>NUCLEOTIDE SEQUENCE [LARGE SCALE GENOMIC DNA]</scope>
    <source>
        <strain evidence="3">Lindley</strain>
    </source>
</reference>
<dbReference type="InterPro" id="IPR043136">
    <property type="entry name" value="B30.2/SPRY_sf"/>
</dbReference>
<protein>
    <submittedName>
        <fullName evidence="4">B30.2/SPRY domain-containing protein</fullName>
    </submittedName>
</protein>
<evidence type="ECO:0000313" key="3">
    <source>
        <dbReference type="Proteomes" id="UP000050741"/>
    </source>
</evidence>
<dbReference type="CDD" id="cd12885">
    <property type="entry name" value="SPRY_RanBP_like"/>
    <property type="match status" value="1"/>
</dbReference>
<evidence type="ECO:0000259" key="2">
    <source>
        <dbReference type="PROSITE" id="PS50188"/>
    </source>
</evidence>
<reference evidence="3" key="1">
    <citation type="submission" date="2013-12" db="EMBL/GenBank/DDBJ databases">
        <authorList>
            <person name="Aslett M."/>
        </authorList>
    </citation>
    <scope>NUCLEOTIDE SEQUENCE [LARGE SCALE GENOMIC DNA]</scope>
    <source>
        <strain evidence="3">Lindley</strain>
    </source>
</reference>
<dbReference type="InterPro" id="IPR003877">
    <property type="entry name" value="SPRY_dom"/>
</dbReference>
<dbReference type="AlphaFoldDB" id="A0A183C4G9"/>
<feature type="domain" description="B30.2/SPRY" evidence="2">
    <location>
        <begin position="58"/>
        <end position="253"/>
    </location>
</feature>
<dbReference type="InterPro" id="IPR013320">
    <property type="entry name" value="ConA-like_dom_sf"/>
</dbReference>
<dbReference type="SMART" id="SM00449">
    <property type="entry name" value="SPRY"/>
    <property type="match status" value="1"/>
</dbReference>
<accession>A0A183C4G9</accession>
<dbReference type="SUPFAM" id="SSF49899">
    <property type="entry name" value="Concanavalin A-like lectins/glucanases"/>
    <property type="match status" value="1"/>
</dbReference>
<dbReference type="PROSITE" id="PS50188">
    <property type="entry name" value="B302_SPRY"/>
    <property type="match status" value="1"/>
</dbReference>
<name>A0A183C4G9_GLOPA</name>
<keyword evidence="3" id="KW-1185">Reference proteome</keyword>
<dbReference type="WBParaSite" id="GPLIN_000776300">
    <property type="protein sequence ID" value="GPLIN_000776300"/>
    <property type="gene ID" value="GPLIN_000776300"/>
</dbReference>
<keyword evidence="1" id="KW-0175">Coiled coil</keyword>
<dbReference type="Gene3D" id="2.60.120.920">
    <property type="match status" value="1"/>
</dbReference>
<evidence type="ECO:0000256" key="1">
    <source>
        <dbReference type="SAM" id="Coils"/>
    </source>
</evidence>
<dbReference type="InterPro" id="IPR044736">
    <property type="entry name" value="Gid1/RanBPM/SPLA_SPRY"/>
</dbReference>
<dbReference type="Proteomes" id="UP000050741">
    <property type="component" value="Unassembled WGS sequence"/>
</dbReference>
<organism evidence="3 4">
    <name type="scientific">Globodera pallida</name>
    <name type="common">Potato cyst nematode worm</name>
    <name type="synonym">Heterodera pallida</name>
    <dbReference type="NCBI Taxonomy" id="36090"/>
    <lineage>
        <taxon>Eukaryota</taxon>
        <taxon>Metazoa</taxon>
        <taxon>Ecdysozoa</taxon>
        <taxon>Nematoda</taxon>
        <taxon>Chromadorea</taxon>
        <taxon>Rhabditida</taxon>
        <taxon>Tylenchina</taxon>
        <taxon>Tylenchomorpha</taxon>
        <taxon>Tylenchoidea</taxon>
        <taxon>Heteroderidae</taxon>
        <taxon>Heteroderinae</taxon>
        <taxon>Globodera</taxon>
    </lineage>
</organism>
<dbReference type="InterPro" id="IPR001870">
    <property type="entry name" value="B30.2/SPRY"/>
</dbReference>